<organism evidence="1">
    <name type="scientific">marine sediment metagenome</name>
    <dbReference type="NCBI Taxonomy" id="412755"/>
    <lineage>
        <taxon>unclassified sequences</taxon>
        <taxon>metagenomes</taxon>
        <taxon>ecological metagenomes</taxon>
    </lineage>
</organism>
<proteinExistence type="predicted"/>
<evidence type="ECO:0000313" key="1">
    <source>
        <dbReference type="EMBL" id="GAI72830.1"/>
    </source>
</evidence>
<dbReference type="AlphaFoldDB" id="X1SBL4"/>
<dbReference type="EMBL" id="BARW01013859">
    <property type="protein sequence ID" value="GAI72830.1"/>
    <property type="molecule type" value="Genomic_DNA"/>
</dbReference>
<protein>
    <submittedName>
        <fullName evidence="1">Uncharacterized protein</fullName>
    </submittedName>
</protein>
<feature type="non-terminal residue" evidence="1">
    <location>
        <position position="1"/>
    </location>
</feature>
<comment type="caution">
    <text evidence="1">The sequence shown here is derived from an EMBL/GenBank/DDBJ whole genome shotgun (WGS) entry which is preliminary data.</text>
</comment>
<name>X1SBL4_9ZZZZ</name>
<sequence length="49" mass="6022">KEIQKPKFINRYTWVDEEGNIWKYSPESQGWPICIKHRKVNFLDELDEI</sequence>
<gene>
    <name evidence="1" type="ORF">S12H4_25065</name>
</gene>
<accession>X1SBL4</accession>
<reference evidence="1" key="1">
    <citation type="journal article" date="2014" name="Front. Microbiol.">
        <title>High frequency of phylogenetically diverse reductive dehalogenase-homologous genes in deep subseafloor sedimentary metagenomes.</title>
        <authorList>
            <person name="Kawai M."/>
            <person name="Futagami T."/>
            <person name="Toyoda A."/>
            <person name="Takaki Y."/>
            <person name="Nishi S."/>
            <person name="Hori S."/>
            <person name="Arai W."/>
            <person name="Tsubouchi T."/>
            <person name="Morono Y."/>
            <person name="Uchiyama I."/>
            <person name="Ito T."/>
            <person name="Fujiyama A."/>
            <person name="Inagaki F."/>
            <person name="Takami H."/>
        </authorList>
    </citation>
    <scope>NUCLEOTIDE SEQUENCE</scope>
    <source>
        <strain evidence="1">Expedition CK06-06</strain>
    </source>
</reference>